<proteinExistence type="predicted"/>
<name>A0A399T8G7_9BACT</name>
<sequence length="258" mass="29545">MERRSFLKKSALATGAAMTAGSLKANTSPIVEKDIYELRVYHLKSGGSRNQLKKFYTEAVIPFLNEKGARVGAFNEYSKEDPPVMYILHAHRSLAAYFEAVQGMRSDASFLKAANDYLNLPADNPVFERYETFLLEAFDGIPRLKEPAKNRGLFELRTYESYNEDAGIRKVKMFNDEELPLFDKVGLHSVFFGQHLAGQYMPALTYMLWFNDMEEREANWAKFIGSPEWDVMKNKPEYANSVSKVKKKFLTPADFSQL</sequence>
<evidence type="ECO:0000313" key="3">
    <source>
        <dbReference type="Proteomes" id="UP000265926"/>
    </source>
</evidence>
<dbReference type="EMBL" id="QWGR01000002">
    <property type="protein sequence ID" value="RIJ50223.1"/>
    <property type="molecule type" value="Genomic_DNA"/>
</dbReference>
<evidence type="ECO:0000313" key="2">
    <source>
        <dbReference type="EMBL" id="RIJ50223.1"/>
    </source>
</evidence>
<organism evidence="2 3">
    <name type="scientific">Maribellus luteus</name>
    <dbReference type="NCBI Taxonomy" id="2305463"/>
    <lineage>
        <taxon>Bacteria</taxon>
        <taxon>Pseudomonadati</taxon>
        <taxon>Bacteroidota</taxon>
        <taxon>Bacteroidia</taxon>
        <taxon>Marinilabiliales</taxon>
        <taxon>Prolixibacteraceae</taxon>
        <taxon>Maribellus</taxon>
    </lineage>
</organism>
<dbReference type="Proteomes" id="UP000265926">
    <property type="component" value="Unassembled WGS sequence"/>
</dbReference>
<comment type="caution">
    <text evidence="2">The sequence shown here is derived from an EMBL/GenBank/DDBJ whole genome shotgun (WGS) entry which is preliminary data.</text>
</comment>
<evidence type="ECO:0000259" key="1">
    <source>
        <dbReference type="Pfam" id="PF07978"/>
    </source>
</evidence>
<keyword evidence="3" id="KW-1185">Reference proteome</keyword>
<dbReference type="Pfam" id="PF07978">
    <property type="entry name" value="NIPSNAP"/>
    <property type="match status" value="1"/>
</dbReference>
<dbReference type="InterPro" id="IPR019546">
    <property type="entry name" value="TAT_signal_bac_arc"/>
</dbReference>
<gene>
    <name evidence="2" type="ORF">D1614_03585</name>
</gene>
<dbReference type="Gene3D" id="3.30.70.100">
    <property type="match status" value="2"/>
</dbReference>
<dbReference type="OrthoDB" id="192769at2"/>
<protein>
    <submittedName>
        <fullName evidence="2">Twin-arginine translocation signal domain-containing protein</fullName>
    </submittedName>
</protein>
<dbReference type="InterPro" id="IPR012577">
    <property type="entry name" value="NIPSNAP"/>
</dbReference>
<dbReference type="SUPFAM" id="SSF54909">
    <property type="entry name" value="Dimeric alpha+beta barrel"/>
    <property type="match status" value="2"/>
</dbReference>
<dbReference type="InterPro" id="IPR011008">
    <property type="entry name" value="Dimeric_a/b-barrel"/>
</dbReference>
<feature type="domain" description="NIPSNAP" evidence="1">
    <location>
        <begin position="154"/>
        <end position="257"/>
    </location>
</feature>
<reference evidence="2 3" key="1">
    <citation type="submission" date="2018-08" db="EMBL/GenBank/DDBJ databases">
        <title>Pallidiluteibacterium maritimus gen. nov., sp. nov., isolated from coastal sediment.</title>
        <authorList>
            <person name="Zhou L.Y."/>
        </authorList>
    </citation>
    <scope>NUCLEOTIDE SEQUENCE [LARGE SCALE GENOMIC DNA]</scope>
    <source>
        <strain evidence="2 3">XSD2</strain>
    </source>
</reference>
<dbReference type="RefSeq" id="WP_119436908.1">
    <property type="nucleotide sequence ID" value="NZ_QWGR01000002.1"/>
</dbReference>
<dbReference type="NCBIfam" id="TIGR01409">
    <property type="entry name" value="TAT_signal_seq"/>
    <property type="match status" value="1"/>
</dbReference>
<dbReference type="AlphaFoldDB" id="A0A399T8G7"/>
<accession>A0A399T8G7</accession>